<dbReference type="HOGENOM" id="CLU_017028_7_4_6"/>
<evidence type="ECO:0000313" key="8">
    <source>
        <dbReference type="Proteomes" id="UP000006690"/>
    </source>
</evidence>
<dbReference type="Pfam" id="PF00496">
    <property type="entry name" value="SBP_bac_5"/>
    <property type="match status" value="1"/>
</dbReference>
<dbReference type="Proteomes" id="UP000006690">
    <property type="component" value="Chromosome"/>
</dbReference>
<dbReference type="eggNOG" id="COG0747">
    <property type="taxonomic scope" value="Bacteria"/>
</dbReference>
<sequence>MRRLNDAGDVSMFSRTRNEGVQMSKIDNKESDVTNPALTRMITEGTLSRRSLMKLLSAGAVMSTGLIGFPGMALAESKPVQGGKIRVGMSNASATDTLDPAKGSNSADYTRQFMFYSCLTEVDKSMSVKPGLAESVDSDDGITWSIKLRKGVTFHDGKPFTAKDVIFSLNRHKDPAVASSAFKLAEQFKTLTAVNDNEVQLVLVAPNFDLPYMLTTSPFLIVQDGTKDFSKGIGTGPFVCKSFTPGVNTVGTKNPNYFKPGLPHLDEVELLGVTDQAARVNALLSGDIQVASGLKAPDSMRISRTPDHAVLETKGGMYTNLIIRTDIKPGSNPDFVLAMKYLQPREIIVKTVLQGFGDVSNDTPVPPWHPLFNADLKPRPLDPEKAKFYINKAGMTGQTIEIVTSPPLEGATEGAQLIQQVGRNAGLNVNVRRVPYEGYWGTHWMKDPVGYGSINPRPTLDMLFSQFYLSSSSTNESGWKNPQFDQLVIAARGERDKAKRKQMYGDMQTLIYDHCGTLIPAFISSMDGYSKKVNGLEAWPSGMLMGYRFHEFAWLSA</sequence>
<name>A0A0H3KX80_PANAA</name>
<evidence type="ECO:0000256" key="5">
    <source>
        <dbReference type="SAM" id="MobiDB-lite"/>
    </source>
</evidence>
<dbReference type="InterPro" id="IPR039424">
    <property type="entry name" value="SBP_5"/>
</dbReference>
<dbReference type="Gene3D" id="3.40.190.10">
    <property type="entry name" value="Periplasmic binding protein-like II"/>
    <property type="match status" value="1"/>
</dbReference>
<proteinExistence type="inferred from homology"/>
<dbReference type="AlphaFoldDB" id="A0A0H3KX80"/>
<dbReference type="PANTHER" id="PTHR30290">
    <property type="entry name" value="PERIPLASMIC BINDING COMPONENT OF ABC TRANSPORTER"/>
    <property type="match status" value="1"/>
</dbReference>
<keyword evidence="3" id="KW-0813">Transport</keyword>
<keyword evidence="4" id="KW-0732">Signal</keyword>
<accession>A0A0H3KX80</accession>
<comment type="similarity">
    <text evidence="2">Belongs to the bacterial solute-binding protein 5 family.</text>
</comment>
<gene>
    <name evidence="7" type="primary">yliB</name>
    <name evidence="7" type="ordered locus">PAJ_1714</name>
</gene>
<evidence type="ECO:0000256" key="1">
    <source>
        <dbReference type="ARBA" id="ARBA00004196"/>
    </source>
</evidence>
<organism evidence="7 8">
    <name type="scientific">Pantoea ananatis (strain AJ13355)</name>
    <dbReference type="NCBI Taxonomy" id="932677"/>
    <lineage>
        <taxon>Bacteria</taxon>
        <taxon>Pseudomonadati</taxon>
        <taxon>Pseudomonadota</taxon>
        <taxon>Gammaproteobacteria</taxon>
        <taxon>Enterobacterales</taxon>
        <taxon>Erwiniaceae</taxon>
        <taxon>Pantoea</taxon>
    </lineage>
</organism>
<evidence type="ECO:0000256" key="4">
    <source>
        <dbReference type="ARBA" id="ARBA00022729"/>
    </source>
</evidence>
<dbReference type="PANTHER" id="PTHR30290:SF10">
    <property type="entry name" value="PERIPLASMIC OLIGOPEPTIDE-BINDING PROTEIN-RELATED"/>
    <property type="match status" value="1"/>
</dbReference>
<feature type="domain" description="Solute-binding protein family 5" evidence="6">
    <location>
        <begin position="128"/>
        <end position="449"/>
    </location>
</feature>
<dbReference type="GO" id="GO:0015833">
    <property type="term" value="P:peptide transport"/>
    <property type="evidence" value="ECO:0007669"/>
    <property type="project" value="TreeGrafter"/>
</dbReference>
<dbReference type="InterPro" id="IPR000914">
    <property type="entry name" value="SBP_5_dom"/>
</dbReference>
<feature type="region of interest" description="Disordered" evidence="5">
    <location>
        <begin position="1"/>
        <end position="25"/>
    </location>
</feature>
<evidence type="ECO:0000259" key="6">
    <source>
        <dbReference type="Pfam" id="PF00496"/>
    </source>
</evidence>
<evidence type="ECO:0000256" key="3">
    <source>
        <dbReference type="ARBA" id="ARBA00022448"/>
    </source>
</evidence>
<dbReference type="GO" id="GO:1904680">
    <property type="term" value="F:peptide transmembrane transporter activity"/>
    <property type="evidence" value="ECO:0007669"/>
    <property type="project" value="TreeGrafter"/>
</dbReference>
<comment type="subcellular location">
    <subcellularLocation>
        <location evidence="1">Cell envelope</location>
    </subcellularLocation>
</comment>
<dbReference type="EMBL" id="AP012032">
    <property type="protein sequence ID" value="BAK11794.1"/>
    <property type="molecule type" value="Genomic_DNA"/>
</dbReference>
<dbReference type="GO" id="GO:0043190">
    <property type="term" value="C:ATP-binding cassette (ABC) transporter complex"/>
    <property type="evidence" value="ECO:0007669"/>
    <property type="project" value="InterPro"/>
</dbReference>
<dbReference type="PIRSF" id="PIRSF002741">
    <property type="entry name" value="MppA"/>
    <property type="match status" value="1"/>
</dbReference>
<dbReference type="Gene3D" id="3.90.76.10">
    <property type="entry name" value="Dipeptide-binding Protein, Domain 1"/>
    <property type="match status" value="1"/>
</dbReference>
<dbReference type="SUPFAM" id="SSF53850">
    <property type="entry name" value="Periplasmic binding protein-like II"/>
    <property type="match status" value="1"/>
</dbReference>
<evidence type="ECO:0000256" key="2">
    <source>
        <dbReference type="ARBA" id="ARBA00005695"/>
    </source>
</evidence>
<dbReference type="CDD" id="cd08503">
    <property type="entry name" value="PBP2_NikA_DppA_OppA_like_17"/>
    <property type="match status" value="1"/>
</dbReference>
<dbReference type="GO" id="GO:0030288">
    <property type="term" value="C:outer membrane-bounded periplasmic space"/>
    <property type="evidence" value="ECO:0007669"/>
    <property type="project" value="UniProtKB-ARBA"/>
</dbReference>
<dbReference type="InterPro" id="IPR030678">
    <property type="entry name" value="Peptide/Ni-bd"/>
</dbReference>
<dbReference type="KEGG" id="paj:PAJ_1714"/>
<evidence type="ECO:0000313" key="7">
    <source>
        <dbReference type="EMBL" id="BAK11794.1"/>
    </source>
</evidence>
<dbReference type="Gene3D" id="3.10.105.10">
    <property type="entry name" value="Dipeptide-binding Protein, Domain 3"/>
    <property type="match status" value="1"/>
</dbReference>
<dbReference type="PATRIC" id="fig|932677.3.peg.2007"/>
<reference evidence="8" key="1">
    <citation type="journal article" date="2012" name="Appl. Microbiol. Biotechnol.">
        <title>The complete genome sequence of Pantoea ananatis AJ13355, an organism with great biotechnological potential.</title>
        <authorList>
            <person name="Hara Y."/>
            <person name="Kadotani N."/>
            <person name="Izui H."/>
            <person name="Katashkina J.I."/>
            <person name="Kuvaeva T.M."/>
            <person name="Andreeva I.G."/>
            <person name="Golubeva L.I."/>
            <person name="Malko D.B."/>
            <person name="Makeev V.J."/>
            <person name="Mashko S.V."/>
            <person name="Kozlov Y.I."/>
        </authorList>
    </citation>
    <scope>NUCLEOTIDE SEQUENCE [LARGE SCALE GENOMIC DNA]</scope>
    <source>
        <strain evidence="8">AJ13355</strain>
    </source>
</reference>
<protein>
    <submittedName>
        <fullName evidence="7">Binding protein YliB</fullName>
    </submittedName>
</protein>